<dbReference type="AlphaFoldDB" id="A0A9X1B2A5"/>
<comment type="caution">
    <text evidence="3">The sequence shown here is derived from an EMBL/GenBank/DDBJ whole genome shotgun (WGS) entry which is preliminary data.</text>
</comment>
<keyword evidence="4" id="KW-1185">Reference proteome</keyword>
<organism evidence="3 4">
    <name type="scientific">Lamprobacter modestohalophilus</name>
    <dbReference type="NCBI Taxonomy" id="1064514"/>
    <lineage>
        <taxon>Bacteria</taxon>
        <taxon>Pseudomonadati</taxon>
        <taxon>Pseudomonadota</taxon>
        <taxon>Gammaproteobacteria</taxon>
        <taxon>Chromatiales</taxon>
        <taxon>Chromatiaceae</taxon>
        <taxon>Lamprobacter</taxon>
    </lineage>
</organism>
<dbReference type="InterPro" id="IPR011335">
    <property type="entry name" value="Restrct_endonuc-II-like"/>
</dbReference>
<dbReference type="Pfam" id="PF02021">
    <property type="entry name" value="UPF0102"/>
    <property type="match status" value="1"/>
</dbReference>
<evidence type="ECO:0000256" key="2">
    <source>
        <dbReference type="HAMAP-Rule" id="MF_00048"/>
    </source>
</evidence>
<dbReference type="NCBIfam" id="NF009150">
    <property type="entry name" value="PRK12497.1-3"/>
    <property type="match status" value="1"/>
</dbReference>
<evidence type="ECO:0000256" key="1">
    <source>
        <dbReference type="ARBA" id="ARBA00006738"/>
    </source>
</evidence>
<dbReference type="InterPro" id="IPR011856">
    <property type="entry name" value="tRNA_endonuc-like_dom_sf"/>
</dbReference>
<gene>
    <name evidence="3" type="ORF">CKO42_01185</name>
</gene>
<reference evidence="3 4" key="1">
    <citation type="journal article" date="2020" name="Microorganisms">
        <title>Osmotic Adaptation and Compatible Solute Biosynthesis of Phototrophic Bacteria as Revealed from Genome Analyses.</title>
        <authorList>
            <person name="Imhoff J.F."/>
            <person name="Rahn T."/>
            <person name="Kunzel S."/>
            <person name="Keller A."/>
            <person name="Neulinger S.C."/>
        </authorList>
    </citation>
    <scope>NUCLEOTIDE SEQUENCE [LARGE SCALE GENOMIC DNA]</scope>
    <source>
        <strain evidence="3 4">DSM 25653</strain>
    </source>
</reference>
<protein>
    <recommendedName>
        <fullName evidence="2">UPF0102 protein CKO42_01185</fullName>
    </recommendedName>
</protein>
<evidence type="ECO:0000313" key="4">
    <source>
        <dbReference type="Proteomes" id="UP001138768"/>
    </source>
</evidence>
<dbReference type="GO" id="GO:0003676">
    <property type="term" value="F:nucleic acid binding"/>
    <property type="evidence" value="ECO:0007669"/>
    <property type="project" value="InterPro"/>
</dbReference>
<dbReference type="CDD" id="cd20736">
    <property type="entry name" value="PoNe_Nuclease"/>
    <property type="match status" value="1"/>
</dbReference>
<dbReference type="SUPFAM" id="SSF52980">
    <property type="entry name" value="Restriction endonuclease-like"/>
    <property type="match status" value="1"/>
</dbReference>
<dbReference type="EMBL" id="NRRY01000002">
    <property type="protein sequence ID" value="MBK1617085.1"/>
    <property type="molecule type" value="Genomic_DNA"/>
</dbReference>
<dbReference type="NCBIfam" id="TIGR00252">
    <property type="entry name" value="YraN family protein"/>
    <property type="match status" value="1"/>
</dbReference>
<dbReference type="InterPro" id="IPR003509">
    <property type="entry name" value="UPF0102_YraN-like"/>
</dbReference>
<evidence type="ECO:0000313" key="3">
    <source>
        <dbReference type="EMBL" id="MBK1617085.1"/>
    </source>
</evidence>
<dbReference type="Gene3D" id="3.40.1350.10">
    <property type="match status" value="1"/>
</dbReference>
<dbReference type="PANTHER" id="PTHR34039">
    <property type="entry name" value="UPF0102 PROTEIN YRAN"/>
    <property type="match status" value="1"/>
</dbReference>
<sequence length="123" mass="13796">MLTTKATPWRKRLGDYQEQQARSYLEREGLDHVASNVRCKRGELDLVMRDGETLVFVEVRFRASARFGGAAASVDPRKQARLTAAAAYYLQRHSINLPCRFDVIAIDGAGAIQWIRHAFAASS</sequence>
<proteinExistence type="inferred from homology"/>
<dbReference type="HAMAP" id="MF_00048">
    <property type="entry name" value="UPF0102"/>
    <property type="match status" value="1"/>
</dbReference>
<name>A0A9X1B2A5_9GAMM</name>
<dbReference type="Proteomes" id="UP001138768">
    <property type="component" value="Unassembled WGS sequence"/>
</dbReference>
<accession>A0A9X1B2A5</accession>
<dbReference type="PANTHER" id="PTHR34039:SF1">
    <property type="entry name" value="UPF0102 PROTEIN YRAN"/>
    <property type="match status" value="1"/>
</dbReference>
<comment type="similarity">
    <text evidence="1 2">Belongs to the UPF0102 family.</text>
</comment>